<dbReference type="EMBL" id="CP003837">
    <property type="protein sequence ID" value="AGH45878.1"/>
    <property type="molecule type" value="Genomic_DNA"/>
</dbReference>
<sequence length="38" mass="4370">MLNLWFHVTVNLLTVNIIRNGKELIIVDLEMLDGLFDG</sequence>
<evidence type="ECO:0000313" key="2">
    <source>
        <dbReference type="Proteomes" id="UP000011864"/>
    </source>
</evidence>
<dbReference type="Proteomes" id="UP000011864">
    <property type="component" value="Chromosome"/>
</dbReference>
<accession>K6ZNH1</accession>
<reference evidence="1 2" key="1">
    <citation type="journal article" date="2013" name="Genome Announc.">
        <title>Complete Genome Sequence of Glaciecola psychrophila Strain 170T.</title>
        <authorList>
            <person name="Yin J."/>
            <person name="Chen J."/>
            <person name="Liu G."/>
            <person name="Yu Y."/>
            <person name="Song L."/>
            <person name="Wang X."/>
            <person name="Qu X."/>
        </authorList>
    </citation>
    <scope>NUCLEOTIDE SEQUENCE [LARGE SCALE GENOMIC DNA]</scope>
    <source>
        <strain evidence="1 2">170</strain>
    </source>
</reference>
<proteinExistence type="predicted"/>
<gene>
    <name evidence="1" type="ORF">C427_3770</name>
</gene>
<dbReference type="PATRIC" id="fig|1129794.4.peg.3758"/>
<keyword evidence="2" id="KW-1185">Reference proteome</keyword>
<name>K6ZNH1_9ALTE</name>
<evidence type="ECO:0000313" key="1">
    <source>
        <dbReference type="EMBL" id="AGH45878.1"/>
    </source>
</evidence>
<dbReference type="AlphaFoldDB" id="K6ZNH1"/>
<dbReference type="KEGG" id="gps:C427_3770"/>
<protein>
    <submittedName>
        <fullName evidence="1">Uncharacterized protein</fullName>
    </submittedName>
</protein>
<organism evidence="1 2">
    <name type="scientific">Paraglaciecola psychrophila 170</name>
    <dbReference type="NCBI Taxonomy" id="1129794"/>
    <lineage>
        <taxon>Bacteria</taxon>
        <taxon>Pseudomonadati</taxon>
        <taxon>Pseudomonadota</taxon>
        <taxon>Gammaproteobacteria</taxon>
        <taxon>Alteromonadales</taxon>
        <taxon>Alteromonadaceae</taxon>
        <taxon>Paraglaciecola</taxon>
    </lineage>
</organism>
<dbReference type="HOGENOM" id="CLU_3331203_0_0_6"/>